<comment type="cofactor">
    <cofactor evidence="13">
        <name>heme</name>
        <dbReference type="ChEBI" id="CHEBI:30413"/>
    </cofactor>
    <text evidence="13">Binds 2 heme groups.</text>
</comment>
<protein>
    <recommendedName>
        <fullName evidence="12">Methylamine utilization protein MauG</fullName>
    </recommendedName>
</protein>
<sequence>MSSKFIIIILSIFSFNNLASAMEDLTIEKLKKTYKRPTQNEIPYPKDNLYNKKREDLGKMLFFDPRLSYSNVTSCATCHNPSFSWQDSLPKGVGFNHQQLGRKTPTILNLAWSENLFWDGRAPSLEAQSLGPIQSAKEMNLSLDKMVSKINRIDGYKDAFQKAFPNEKSPINETNVAKSLATFERGIVSGIAPFDKWISGDESAISESAKKGFMVFNSKGNCDSCHSGWNFTDNSFHDIGHPDSDKGRINVIPIASMEHAFKTPTLRNIDRRAPYMHDGSLENLESVIDFYNKGGIAKRPSVDRNIKELKLTEQEKKDLISFMKTLTSDDSHLSFDIPTLPTN</sequence>
<dbReference type="FunFam" id="1.10.760.10:FF:000019">
    <property type="entry name" value="Di-heme cytochrome C peroxidase"/>
    <property type="match status" value="1"/>
</dbReference>
<keyword evidence="3" id="KW-0813">Transport</keyword>
<keyword evidence="9" id="KW-0560">Oxidoreductase</keyword>
<evidence type="ECO:0000256" key="14">
    <source>
        <dbReference type="PIRSR" id="PIRSR000294-2"/>
    </source>
</evidence>
<dbReference type="PANTHER" id="PTHR30600">
    <property type="entry name" value="CYTOCHROME C PEROXIDASE-RELATED"/>
    <property type="match status" value="1"/>
</dbReference>
<keyword evidence="8" id="KW-0249">Electron transport</keyword>
<evidence type="ECO:0000313" key="17">
    <source>
        <dbReference type="EMBL" id="KAB8039201.1"/>
    </source>
</evidence>
<dbReference type="GO" id="GO:0009055">
    <property type="term" value="F:electron transfer activity"/>
    <property type="evidence" value="ECO:0007669"/>
    <property type="project" value="InterPro"/>
</dbReference>
<feature type="binding site" description="covalent" evidence="13">
    <location>
        <position position="78"/>
    </location>
    <ligand>
        <name>heme c</name>
        <dbReference type="ChEBI" id="CHEBI:61717"/>
        <label>1</label>
    </ligand>
</feature>
<dbReference type="GO" id="GO:0042597">
    <property type="term" value="C:periplasmic space"/>
    <property type="evidence" value="ECO:0007669"/>
    <property type="project" value="UniProtKB-SubCell"/>
</dbReference>
<dbReference type="PIRSF" id="PIRSF000294">
    <property type="entry name" value="Cytochrome-c_peroxidase"/>
    <property type="match status" value="1"/>
</dbReference>
<feature type="signal peptide" evidence="15">
    <location>
        <begin position="1"/>
        <end position="21"/>
    </location>
</feature>
<dbReference type="GO" id="GO:0004130">
    <property type="term" value="F:cytochrome-c peroxidase activity"/>
    <property type="evidence" value="ECO:0007669"/>
    <property type="project" value="TreeGrafter"/>
</dbReference>
<evidence type="ECO:0000256" key="5">
    <source>
        <dbReference type="ARBA" id="ARBA00022723"/>
    </source>
</evidence>
<dbReference type="AlphaFoldDB" id="A0A6N6VU72"/>
<gene>
    <name evidence="17" type="ORF">GCL60_10130</name>
</gene>
<dbReference type="GO" id="GO:0046872">
    <property type="term" value="F:metal ion binding"/>
    <property type="evidence" value="ECO:0007669"/>
    <property type="project" value="UniProtKB-KW"/>
</dbReference>
<evidence type="ECO:0000256" key="9">
    <source>
        <dbReference type="ARBA" id="ARBA00023002"/>
    </source>
</evidence>
<dbReference type="InterPro" id="IPR026259">
    <property type="entry name" value="MauG/Cytc_peroxidase"/>
</dbReference>
<keyword evidence="7" id="KW-0574">Periplasm</keyword>
<feature type="chain" id="PRO_5026756643" description="Methylamine utilization protein MauG" evidence="15">
    <location>
        <begin position="22"/>
        <end position="343"/>
    </location>
</feature>
<dbReference type="Pfam" id="PF03150">
    <property type="entry name" value="CCP_MauG"/>
    <property type="match status" value="1"/>
</dbReference>
<dbReference type="OrthoDB" id="9805202at2"/>
<feature type="binding site" description="covalent" evidence="13">
    <location>
        <position position="222"/>
    </location>
    <ligand>
        <name>heme c</name>
        <dbReference type="ChEBI" id="CHEBI:61717"/>
        <label>2</label>
    </ligand>
</feature>
<dbReference type="PROSITE" id="PS51007">
    <property type="entry name" value="CYTC"/>
    <property type="match status" value="1"/>
</dbReference>
<dbReference type="Proteomes" id="UP000437748">
    <property type="component" value="Unassembled WGS sequence"/>
</dbReference>
<evidence type="ECO:0000256" key="6">
    <source>
        <dbReference type="ARBA" id="ARBA00022729"/>
    </source>
</evidence>
<feature type="binding site" description="covalent" evidence="13">
    <location>
        <position position="225"/>
    </location>
    <ligand>
        <name>heme c</name>
        <dbReference type="ChEBI" id="CHEBI:61717"/>
        <label>2</label>
    </ligand>
</feature>
<keyword evidence="5 14" id="KW-0479">Metal-binding</keyword>
<comment type="caution">
    <text evidence="17">The sequence shown here is derived from an EMBL/GenBank/DDBJ whole genome shotgun (WGS) entry which is preliminary data.</text>
</comment>
<dbReference type="InterPro" id="IPR051395">
    <property type="entry name" value="Cytochrome_c_Peroxidase/MauG"/>
</dbReference>
<comment type="function">
    <text evidence="11">Involved in methylamine metabolism. Essential for the maturation of the beta subunit of MADH, presumably via a step in the biosynthesis of tryptophan tryptophylquinone (TTQ), the cofactor of MADH.</text>
</comment>
<evidence type="ECO:0000256" key="8">
    <source>
        <dbReference type="ARBA" id="ARBA00022982"/>
    </source>
</evidence>
<dbReference type="EMBL" id="WFLM01000003">
    <property type="protein sequence ID" value="KAB8039201.1"/>
    <property type="molecule type" value="Genomic_DNA"/>
</dbReference>
<dbReference type="InterPro" id="IPR009056">
    <property type="entry name" value="Cyt_c-like_dom"/>
</dbReference>
<organism evidence="17 18">
    <name type="scientific">Silvanigrella paludirubra</name>
    <dbReference type="NCBI Taxonomy" id="2499159"/>
    <lineage>
        <taxon>Bacteria</taxon>
        <taxon>Pseudomonadati</taxon>
        <taxon>Bdellovibrionota</taxon>
        <taxon>Oligoflexia</taxon>
        <taxon>Silvanigrellales</taxon>
        <taxon>Silvanigrellaceae</taxon>
        <taxon>Silvanigrella</taxon>
    </lineage>
</organism>
<comment type="subcellular location">
    <subcellularLocation>
        <location evidence="1">Periplasm</location>
    </subcellularLocation>
</comment>
<keyword evidence="4 13" id="KW-0349">Heme</keyword>
<evidence type="ECO:0000256" key="1">
    <source>
        <dbReference type="ARBA" id="ARBA00004418"/>
    </source>
</evidence>
<evidence type="ECO:0000256" key="13">
    <source>
        <dbReference type="PIRSR" id="PIRSR000294-1"/>
    </source>
</evidence>
<comment type="pathway">
    <text evidence="2">One-carbon metabolism; methylamine degradation.</text>
</comment>
<feature type="binding site" description="axial binding residue" evidence="14">
    <location>
        <position position="79"/>
    </location>
    <ligand>
        <name>heme c</name>
        <dbReference type="ChEBI" id="CHEBI:61717"/>
        <label>1</label>
    </ligand>
    <ligandPart>
        <name>Fe</name>
        <dbReference type="ChEBI" id="CHEBI:18248"/>
    </ligandPart>
</feature>
<keyword evidence="6 15" id="KW-0732">Signal</keyword>
<dbReference type="SUPFAM" id="SSF46626">
    <property type="entry name" value="Cytochrome c"/>
    <property type="match status" value="2"/>
</dbReference>
<evidence type="ECO:0000256" key="12">
    <source>
        <dbReference type="ARBA" id="ARBA00073576"/>
    </source>
</evidence>
<keyword evidence="18" id="KW-1185">Reference proteome</keyword>
<dbReference type="InterPro" id="IPR036909">
    <property type="entry name" value="Cyt_c-like_dom_sf"/>
</dbReference>
<dbReference type="InterPro" id="IPR004852">
    <property type="entry name" value="Di-haem_cyt_c_peroxidsae"/>
</dbReference>
<evidence type="ECO:0000256" key="7">
    <source>
        <dbReference type="ARBA" id="ARBA00022764"/>
    </source>
</evidence>
<comment type="PTM">
    <text evidence="13">Binds 2 heme groups per subunit.</text>
</comment>
<evidence type="ECO:0000256" key="3">
    <source>
        <dbReference type="ARBA" id="ARBA00022448"/>
    </source>
</evidence>
<accession>A0A6N6VU72</accession>
<evidence type="ECO:0000259" key="16">
    <source>
        <dbReference type="PROSITE" id="PS51007"/>
    </source>
</evidence>
<evidence type="ECO:0000256" key="10">
    <source>
        <dbReference type="ARBA" id="ARBA00023004"/>
    </source>
</evidence>
<name>A0A6N6VU72_9BACT</name>
<dbReference type="GO" id="GO:0020037">
    <property type="term" value="F:heme binding"/>
    <property type="evidence" value="ECO:0007669"/>
    <property type="project" value="InterPro"/>
</dbReference>
<dbReference type="RefSeq" id="WP_153420600.1">
    <property type="nucleotide sequence ID" value="NZ_WFLM01000003.1"/>
</dbReference>
<evidence type="ECO:0000256" key="15">
    <source>
        <dbReference type="SAM" id="SignalP"/>
    </source>
</evidence>
<reference evidence="17 18" key="1">
    <citation type="submission" date="2019-10" db="EMBL/GenBank/DDBJ databases">
        <title>New species of Slilvanegrellaceae.</title>
        <authorList>
            <person name="Pitt A."/>
            <person name="Hahn M.W."/>
        </authorList>
    </citation>
    <scope>NUCLEOTIDE SEQUENCE [LARGE SCALE GENOMIC DNA]</scope>
    <source>
        <strain evidence="17 18">SP-Ram-0.45-NSY-1</strain>
    </source>
</reference>
<feature type="binding site" description="axial binding residue" evidence="14">
    <location>
        <position position="226"/>
    </location>
    <ligand>
        <name>heme c</name>
        <dbReference type="ChEBI" id="CHEBI:61717"/>
        <label>2</label>
    </ligand>
    <ligandPart>
        <name>Fe</name>
        <dbReference type="ChEBI" id="CHEBI:18248"/>
    </ligandPart>
</feature>
<dbReference type="Gene3D" id="1.10.760.10">
    <property type="entry name" value="Cytochrome c-like domain"/>
    <property type="match status" value="2"/>
</dbReference>
<dbReference type="PANTHER" id="PTHR30600:SF10">
    <property type="entry name" value="BLL6722 PROTEIN"/>
    <property type="match status" value="1"/>
</dbReference>
<evidence type="ECO:0000313" key="18">
    <source>
        <dbReference type="Proteomes" id="UP000437748"/>
    </source>
</evidence>
<feature type="domain" description="Cytochrome c" evidence="16">
    <location>
        <begin position="207"/>
        <end position="327"/>
    </location>
</feature>
<proteinExistence type="predicted"/>
<keyword evidence="10 14" id="KW-0408">Iron</keyword>
<evidence type="ECO:0000256" key="4">
    <source>
        <dbReference type="ARBA" id="ARBA00022617"/>
    </source>
</evidence>
<evidence type="ECO:0000256" key="11">
    <source>
        <dbReference type="ARBA" id="ARBA00058991"/>
    </source>
</evidence>
<evidence type="ECO:0000256" key="2">
    <source>
        <dbReference type="ARBA" id="ARBA00004856"/>
    </source>
</evidence>
<feature type="binding site" description="covalent" evidence="13">
    <location>
        <position position="75"/>
    </location>
    <ligand>
        <name>heme c</name>
        <dbReference type="ChEBI" id="CHEBI:61717"/>
        <label>1</label>
    </ligand>
</feature>